<dbReference type="SMART" id="SM00903">
    <property type="entry name" value="Flavin_Reduct"/>
    <property type="match status" value="1"/>
</dbReference>
<sequence>MVFVETLQKYNLHYPANVALICSMYEERINAMAAAWHTQLSHDPPLYGVSISPKRLTHDLILSSKEFTVNFIRYDQSRLASFVGKTSGRDIDKLNVFEINLTSGNKVKVPILSDCYAAYECKLVDFRRTGDHTFFIGLIVGVHYDPNAFTQVLNVQPTLYLGSDNYVTVDFSTKRVHDEKQVKDYLSKWVQGG</sequence>
<dbReference type="InterPro" id="IPR052174">
    <property type="entry name" value="Flavoredoxin"/>
</dbReference>
<dbReference type="AlphaFoldDB" id="A0A0X1KTN5"/>
<dbReference type="PANTHER" id="PTHR43567">
    <property type="entry name" value="FLAVOREDOXIN-RELATED-RELATED"/>
    <property type="match status" value="1"/>
</dbReference>
<proteinExistence type="inferred from homology"/>
<dbReference type="PaxDb" id="1123384-AJ81_10615"/>
<dbReference type="EMBL" id="CP007141">
    <property type="protein sequence ID" value="AJC74556.1"/>
    <property type="molecule type" value="Genomic_DNA"/>
</dbReference>
<protein>
    <submittedName>
        <fullName evidence="5">Flavin reductase</fullName>
    </submittedName>
</protein>
<dbReference type="RefSeq" id="WP_031502818.1">
    <property type="nucleotide sequence ID" value="NC_022795.1"/>
</dbReference>
<dbReference type="SUPFAM" id="SSF50475">
    <property type="entry name" value="FMN-binding split barrel"/>
    <property type="match status" value="1"/>
</dbReference>
<dbReference type="Pfam" id="PF01613">
    <property type="entry name" value="Flavin_Reduct"/>
    <property type="match status" value="1"/>
</dbReference>
<evidence type="ECO:0000313" key="6">
    <source>
        <dbReference type="Proteomes" id="UP000077469"/>
    </source>
</evidence>
<evidence type="ECO:0000256" key="2">
    <source>
        <dbReference type="ARBA" id="ARBA00022630"/>
    </source>
</evidence>
<comment type="similarity">
    <text evidence="3">Belongs to the flavoredoxin family.</text>
</comment>
<dbReference type="PANTHER" id="PTHR43567:SF1">
    <property type="entry name" value="FLAVOREDOXIN"/>
    <property type="match status" value="1"/>
</dbReference>
<evidence type="ECO:0000256" key="3">
    <source>
        <dbReference type="ARBA" id="ARBA00038054"/>
    </source>
</evidence>
<dbReference type="Proteomes" id="UP000077469">
    <property type="component" value="Chromosome"/>
</dbReference>
<evidence type="ECO:0000259" key="4">
    <source>
        <dbReference type="SMART" id="SM00903"/>
    </source>
</evidence>
<feature type="domain" description="Flavin reductase like" evidence="4">
    <location>
        <begin position="12"/>
        <end position="151"/>
    </location>
</feature>
<comment type="cofactor">
    <cofactor evidence="1">
        <name>FMN</name>
        <dbReference type="ChEBI" id="CHEBI:58210"/>
    </cofactor>
</comment>
<dbReference type="STRING" id="1123384.AJ81_10615"/>
<gene>
    <name evidence="5" type="ORF">AJ81_10615</name>
</gene>
<reference evidence="5 6" key="1">
    <citation type="submission" date="2014-01" db="EMBL/GenBank/DDBJ databases">
        <title>Genome sequencing of Thermotog hypogea.</title>
        <authorList>
            <person name="Zhang X."/>
            <person name="Alvare G."/>
            <person name="Fristensky B."/>
            <person name="Chen L."/>
            <person name="Suen T."/>
            <person name="Chen Q."/>
            <person name="Ma K."/>
        </authorList>
    </citation>
    <scope>NUCLEOTIDE SEQUENCE [LARGE SCALE GENOMIC DNA]</scope>
    <source>
        <strain evidence="5 6">DSM 11164</strain>
    </source>
</reference>
<dbReference type="KEGG" id="phy:AJ81_10615"/>
<evidence type="ECO:0000256" key="1">
    <source>
        <dbReference type="ARBA" id="ARBA00001917"/>
    </source>
</evidence>
<dbReference type="OrthoDB" id="9794638at2"/>
<dbReference type="InterPro" id="IPR012349">
    <property type="entry name" value="Split_barrel_FMN-bd"/>
</dbReference>
<evidence type="ECO:0000313" key="5">
    <source>
        <dbReference type="EMBL" id="AJC74556.1"/>
    </source>
</evidence>
<dbReference type="Gene3D" id="2.30.110.10">
    <property type="entry name" value="Electron Transport, Fmn-binding Protein, Chain A"/>
    <property type="match status" value="1"/>
</dbReference>
<dbReference type="PATRIC" id="fig|1123384.7.peg.2129"/>
<dbReference type="GO" id="GO:0010181">
    <property type="term" value="F:FMN binding"/>
    <property type="evidence" value="ECO:0007669"/>
    <property type="project" value="InterPro"/>
</dbReference>
<dbReference type="GO" id="GO:0016646">
    <property type="term" value="F:oxidoreductase activity, acting on the CH-NH group of donors, NAD or NADP as acceptor"/>
    <property type="evidence" value="ECO:0007669"/>
    <property type="project" value="UniProtKB-ARBA"/>
</dbReference>
<dbReference type="InterPro" id="IPR002563">
    <property type="entry name" value="Flavin_Rdtase-like_dom"/>
</dbReference>
<keyword evidence="2" id="KW-0285">Flavoprotein</keyword>
<organism evidence="5 6">
    <name type="scientific">Pseudothermotoga hypogea DSM 11164 = NBRC 106472</name>
    <dbReference type="NCBI Taxonomy" id="1123384"/>
    <lineage>
        <taxon>Bacteria</taxon>
        <taxon>Thermotogati</taxon>
        <taxon>Thermotogota</taxon>
        <taxon>Thermotogae</taxon>
        <taxon>Thermotogales</taxon>
        <taxon>Thermotogaceae</taxon>
        <taxon>Pseudothermotoga</taxon>
    </lineage>
</organism>
<keyword evidence="6" id="KW-1185">Reference proteome</keyword>
<accession>A0A0X1KTN5</accession>
<name>A0A0X1KTN5_9THEM</name>